<evidence type="ECO:0000313" key="2">
    <source>
        <dbReference type="Proteomes" id="UP000323425"/>
    </source>
</evidence>
<comment type="caution">
    <text evidence="1">The sequence shown here is derived from an EMBL/GenBank/DDBJ whole genome shotgun (WGS) entry which is preliminary data.</text>
</comment>
<evidence type="ECO:0008006" key="3">
    <source>
        <dbReference type="Google" id="ProtNLM"/>
    </source>
</evidence>
<dbReference type="AlphaFoldDB" id="A0A5M9ISX8"/>
<dbReference type="Proteomes" id="UP000323425">
    <property type="component" value="Unassembled WGS sequence"/>
</dbReference>
<sequence>MPKTKITDAKDTRKVCFVVMGFGKKTDFETGRTLDLNATYEAIIEPAVNNQGLRCIRADEKVHSGVIDVEMYDQLLRADLVIADISTGNVNAVYELGVRHALRPNSTIIMTEDKGKLYFDLNHTNTFKYSHFGEDIGVREARRAVPALEELISASLTSDRPDSPVYTYLPKLQRPRLTDEQYAELLDEAEAAQQRLFHYMHTGERLLKASDHIGASKAFAAAEAMKPGEPDIVQKLSLTTYKAMLPTEVDALLEAGRILEVLDPAGSNDPETLGIAGAIRKRLWLLTKEREHLDLAIRYYGRGYEVRRDYYNGENLALCLEYRGLVQEDTAETKYDFMSAHKARTAIVEALQEIIRSEDFYDRPDKRWIYATQSNALLALGDLLQAEQNEHLFRVAVTSTWEVETFERSKAEILSMREVRAANA</sequence>
<organism evidence="1 2">
    <name type="scientific">Pseudomonas extremaustralis</name>
    <dbReference type="NCBI Taxonomy" id="359110"/>
    <lineage>
        <taxon>Bacteria</taxon>
        <taxon>Pseudomonadati</taxon>
        <taxon>Pseudomonadota</taxon>
        <taxon>Gammaproteobacteria</taxon>
        <taxon>Pseudomonadales</taxon>
        <taxon>Pseudomonadaceae</taxon>
        <taxon>Pseudomonas</taxon>
    </lineage>
</organism>
<reference evidence="1 2" key="1">
    <citation type="journal article" date="2018" name="Plant Biotechnol. Rep.">
        <title>Diversity and antifungal activity of endophytic bacteria associated with Panax ginseng seedlings.</title>
        <authorList>
            <person name="Park J.M."/>
            <person name="Hong C.E."/>
            <person name="Jo S.H."/>
        </authorList>
    </citation>
    <scope>NUCLEOTIDE SEQUENCE [LARGE SCALE GENOMIC DNA]</scope>
    <source>
        <strain evidence="1 2">PgKB38</strain>
    </source>
</reference>
<name>A0A5M9ISX8_9PSED</name>
<dbReference type="EMBL" id="VTFH01000002">
    <property type="protein sequence ID" value="KAA8558555.1"/>
    <property type="molecule type" value="Genomic_DNA"/>
</dbReference>
<dbReference type="Pfam" id="PF20308">
    <property type="entry name" value="TPR-S"/>
    <property type="match status" value="1"/>
</dbReference>
<protein>
    <recommendedName>
        <fullName evidence="3">DUF4071 domain-containing protein</fullName>
    </recommendedName>
</protein>
<gene>
    <name evidence="1" type="ORF">FX985_04914</name>
</gene>
<dbReference type="InterPro" id="IPR046880">
    <property type="entry name" value="TPR-S"/>
</dbReference>
<proteinExistence type="predicted"/>
<accession>A0A5M9ISX8</accession>
<dbReference type="RefSeq" id="WP_150295927.1">
    <property type="nucleotide sequence ID" value="NZ_VTFH01000002.1"/>
</dbReference>
<evidence type="ECO:0000313" key="1">
    <source>
        <dbReference type="EMBL" id="KAA8558555.1"/>
    </source>
</evidence>